<gene>
    <name evidence="2" type="ORF">D1868_06630</name>
</gene>
<name>A0A650CPK2_9CREN</name>
<accession>A0A650CPK2</accession>
<dbReference type="PROSITE" id="PS00092">
    <property type="entry name" value="N6_MTASE"/>
    <property type="match status" value="1"/>
</dbReference>
<dbReference type="SUPFAM" id="SSF53335">
    <property type="entry name" value="S-adenosyl-L-methionine-dependent methyltransferases"/>
    <property type="match status" value="1"/>
</dbReference>
<dbReference type="Proteomes" id="UP000423396">
    <property type="component" value="Chromosome"/>
</dbReference>
<dbReference type="KEGG" id="sazo:D1868_06630"/>
<organism evidence="2 3">
    <name type="scientific">Stygiolobus azoricus</name>
    <dbReference type="NCBI Taxonomy" id="41675"/>
    <lineage>
        <taxon>Archaea</taxon>
        <taxon>Thermoproteota</taxon>
        <taxon>Thermoprotei</taxon>
        <taxon>Sulfolobales</taxon>
        <taxon>Sulfolobaceae</taxon>
        <taxon>Stygiolobus</taxon>
    </lineage>
</organism>
<dbReference type="GO" id="GO:0032259">
    <property type="term" value="P:methylation"/>
    <property type="evidence" value="ECO:0007669"/>
    <property type="project" value="InterPro"/>
</dbReference>
<protein>
    <submittedName>
        <fullName evidence="2">DUF1156 domain-containing protein</fullName>
    </submittedName>
</protein>
<evidence type="ECO:0000313" key="2">
    <source>
        <dbReference type="EMBL" id="QGR19703.1"/>
    </source>
</evidence>
<dbReference type="InterPro" id="IPR009537">
    <property type="entry name" value="DUF1156"/>
</dbReference>
<dbReference type="Pfam" id="PF06634">
    <property type="entry name" value="DUF1156"/>
    <property type="match status" value="1"/>
</dbReference>
<feature type="domain" description="DUF1156" evidence="1">
    <location>
        <begin position="17"/>
        <end position="68"/>
    </location>
</feature>
<sequence length="996" mass="112616">MIVSSREDRRFIEAPGFPADVVNEASSKEKQGGGRPPYWEMVFWWTRKPLAGARSVVAGALLPADTNSLEFKYNLHLTESVAHRKNPLITPKWRERLSRARLLDPFAGFGSIPLEAVRLGVGEVVAVELLPTAYVLLKAVLEYPKWAVERGLGEKLVKDVERWGEWVAKKLQEDPDIRELYDDDVAVYIGTWEIRCPHCGRQTPLVGNWWLARVSKETVEEEGEEEEGTRSGVFSRLAWMEPVKAGDQIVIKIVDLNKELGRKILKAKVNSGQGTVVVDGKTYRVSKSNIDARRETAICLHCNNQIRKGARDWIVKEAIREWNQKLEQYLSRQIDIQTLKETTKARPRILAKVKIVNGDLEFQPATQEDQEKLWKALEKLRQLWGDPDIPAEELWKYTASGGGALSIWTWGFDKFYKLFNPRQLLTLVKLVKLIREAGKRVEEEKLREGWSREEALKYAEAVTTYLAIALLKHINYNSIVTSTEPTQKLIRETLAFRGIAMTWNWVEEYPIVDILGSYKRSLKSVIDGLSYLVSAVRDSPSRVRVLFDDATVLSKLDGEKFDVIVTDPPYRDDVPYAELSDFYYVWLKRALSDVIDVGGLAIRQPRFVPEAFFRDGAEIEVQWKYFADKEVSESSGRSKFFGGDTGSLEYFKKLLTKSFQTMAGKLADNGILVTYYAHTSPDAWEALLDAGWRGAGLRITVAHAMVTESKDRVTARGKAGLDVSIIAVWRKGVSGQVLAGEAYSKALEECTEYAGSLLKKGFDGVNLFVSVLGCVLFVFTRYEKIVGVKNVKELVEEHVYPATAEAIARALGGGKLAGRLSSMSLFYLLGKVLIARRPQQVRRTLDRSTMAILAIGTRNEMGRLKEFGLVEQESDKFRLLEPAWDQRDPAGAVRSALEKRGVNLRNPVVRTAVDLLHLLEYYAVTMPKSEFTKRAEELRTMYPALYEETLGLARILAEVLQSNDPERELVNRVVDTLAPRQVGIDKWVSINKVDEE</sequence>
<dbReference type="GO" id="GO:0003676">
    <property type="term" value="F:nucleic acid binding"/>
    <property type="evidence" value="ECO:0007669"/>
    <property type="project" value="InterPro"/>
</dbReference>
<keyword evidence="3" id="KW-1185">Reference proteome</keyword>
<dbReference type="InterPro" id="IPR029063">
    <property type="entry name" value="SAM-dependent_MTases_sf"/>
</dbReference>
<dbReference type="GO" id="GO:0008168">
    <property type="term" value="F:methyltransferase activity"/>
    <property type="evidence" value="ECO:0007669"/>
    <property type="project" value="InterPro"/>
</dbReference>
<dbReference type="REBASE" id="376752">
    <property type="entry name" value="M.SazFC6ORF6630P"/>
</dbReference>
<dbReference type="InterPro" id="IPR002052">
    <property type="entry name" value="DNA_methylase_N6_adenine_CS"/>
</dbReference>
<reference evidence="2 3" key="1">
    <citation type="submission" date="2019-10" db="EMBL/GenBank/DDBJ databases">
        <title>Genome Sequences from Six Type Strain Members of the Archaeal Family Sulfolobaceae: Acidianus ambivalens, Acidianus infernus, Metallosphaera prunae, Stygiolobus azoricus, Sulfolobus metallicus, and Sulfurisphaera ohwakuensis.</title>
        <authorList>
            <person name="Counts J.A."/>
            <person name="Kelly R.M."/>
        </authorList>
    </citation>
    <scope>NUCLEOTIDE SEQUENCE [LARGE SCALE GENOMIC DNA]</scope>
    <source>
        <strain evidence="2 3">FC6</strain>
    </source>
</reference>
<evidence type="ECO:0000259" key="1">
    <source>
        <dbReference type="Pfam" id="PF06634"/>
    </source>
</evidence>
<evidence type="ECO:0000313" key="3">
    <source>
        <dbReference type="Proteomes" id="UP000423396"/>
    </source>
</evidence>
<dbReference type="AlphaFoldDB" id="A0A650CPK2"/>
<dbReference type="EMBL" id="CP045483">
    <property type="protein sequence ID" value="QGR19703.1"/>
    <property type="molecule type" value="Genomic_DNA"/>
</dbReference>
<dbReference type="PIRSF" id="PIRSF009427">
    <property type="entry name" value="UCP009427_DNAmts"/>
    <property type="match status" value="1"/>
</dbReference>
<proteinExistence type="predicted"/>
<dbReference type="Gene3D" id="3.40.50.150">
    <property type="entry name" value="Vaccinia Virus protein VP39"/>
    <property type="match status" value="1"/>
</dbReference>
<dbReference type="InterPro" id="IPR014455">
    <property type="entry name" value="N6_adenine_Mtase_MK1259"/>
</dbReference>